<dbReference type="RefSeq" id="WP_310341896.1">
    <property type="nucleotide sequence ID" value="NZ_JAVDXQ010000001.1"/>
</dbReference>
<proteinExistence type="predicted"/>
<organism evidence="1 2">
    <name type="scientific">Pelomonas aquatica</name>
    <dbReference type="NCBI Taxonomy" id="431058"/>
    <lineage>
        <taxon>Bacteria</taxon>
        <taxon>Pseudomonadati</taxon>
        <taxon>Pseudomonadota</taxon>
        <taxon>Betaproteobacteria</taxon>
        <taxon>Burkholderiales</taxon>
        <taxon>Sphaerotilaceae</taxon>
        <taxon>Roseateles</taxon>
    </lineage>
</organism>
<evidence type="ECO:0000313" key="1">
    <source>
        <dbReference type="EMBL" id="MDR7295467.1"/>
    </source>
</evidence>
<sequence length="319" mass="34303">MARARNIKPGFFKNADLVELPMEARLLFIGLWTLADRAGRLEDRPKQIKMEIFPADAVNVDAALEGLQQWDFVKRYEVNGRRLLQVVNFSKHQNPHKDEKLSVLPAPDGTFDVTPCKNGASTVQAQCKEDGSIVRTQCKDGAATVAIGLIPDPLIPDAGLLIPESGCPGSPLAPPPVQQANGLKRASTYTPAFERAWSALPRRPGDSKADAFKAWGARLKEGKSAELMTAGAASYAAYCAAEGTEPQFLKQGATFFGPGLHFESDWSVREGVIGKRQRLGGVGQLTDAARQAANDESDAEALRILSGSRTPGQEGISHG</sequence>
<dbReference type="Proteomes" id="UP001180536">
    <property type="component" value="Unassembled WGS sequence"/>
</dbReference>
<evidence type="ECO:0000313" key="2">
    <source>
        <dbReference type="Proteomes" id="UP001180536"/>
    </source>
</evidence>
<name>A0ABU1Z4B6_9BURK</name>
<dbReference type="EMBL" id="JAVDXQ010000001">
    <property type="protein sequence ID" value="MDR7295467.1"/>
    <property type="molecule type" value="Genomic_DNA"/>
</dbReference>
<accession>A0ABU1Z4B6</accession>
<reference evidence="1 2" key="1">
    <citation type="submission" date="2023-07" db="EMBL/GenBank/DDBJ databases">
        <title>Sorghum-associated microbial communities from plants grown in Nebraska, USA.</title>
        <authorList>
            <person name="Schachtman D."/>
        </authorList>
    </citation>
    <scope>NUCLEOTIDE SEQUENCE [LARGE SCALE GENOMIC DNA]</scope>
    <source>
        <strain evidence="1 2">BE310</strain>
    </source>
</reference>
<gene>
    <name evidence="1" type="ORF">J2X16_000788</name>
</gene>
<evidence type="ECO:0008006" key="3">
    <source>
        <dbReference type="Google" id="ProtNLM"/>
    </source>
</evidence>
<comment type="caution">
    <text evidence="1">The sequence shown here is derived from an EMBL/GenBank/DDBJ whole genome shotgun (WGS) entry which is preliminary data.</text>
</comment>
<protein>
    <recommendedName>
        <fullName evidence="3">Phage replication protein O</fullName>
    </recommendedName>
</protein>
<keyword evidence="2" id="KW-1185">Reference proteome</keyword>